<dbReference type="InterPro" id="IPR014917">
    <property type="entry name" value="DUF1800"/>
</dbReference>
<dbReference type="Pfam" id="PF08811">
    <property type="entry name" value="DUF1800"/>
    <property type="match status" value="1"/>
</dbReference>
<accession>A0A8J2YUQ1</accession>
<evidence type="ECO:0000313" key="3">
    <source>
        <dbReference type="Proteomes" id="UP000646365"/>
    </source>
</evidence>
<evidence type="ECO:0000256" key="1">
    <source>
        <dbReference type="SAM" id="MobiDB-lite"/>
    </source>
</evidence>
<evidence type="ECO:0008006" key="4">
    <source>
        <dbReference type="Google" id="ProtNLM"/>
    </source>
</evidence>
<dbReference type="AlphaFoldDB" id="A0A8J2YUQ1"/>
<keyword evidence="3" id="KW-1185">Reference proteome</keyword>
<evidence type="ECO:0000313" key="2">
    <source>
        <dbReference type="EMBL" id="GGF23766.1"/>
    </source>
</evidence>
<sequence>MNEAIIAASRFGYGAGPDGTHAFAADPRGWLKAQLAPQAPLLPRFAGLPGSAELVVTLQQLRQERRQAKAEAEASPRPSAAGEPQGHQMLPEQRVLRQAVLQETAAKLDAVTTSAKPFVERLVSFWSNHFTVSGVRPIVRPLAGSFEREAIRPHVAGRFEDLVLAAVQHPAMGLYLDNWVSVGPDSRVGQRSTRGLNENLGRELLELHTLGVDGGYSEEDVRALARILTGWSIGGPRVDEPGRFRFVPAIHEPGDKIFLGRRYPEAGMGEGLAAIRVIANHPSTARHVARQLAQHFITDQPPPAAVDRLAQVFMQTGGDLRAVSLALVDQPEAWSSYLQKIKTPFDFVASAIRATGKPLTPEQAINGLNRLGQGLHMAPSPAGWPDDAASWVGPEAVLRRVEWAQAYAGQVGDDVDPAVLTEAVLGDTIAADQHQAIARAESRPIALAMLLASPAFQRR</sequence>
<feature type="compositionally biased region" description="Basic and acidic residues" evidence="1">
    <location>
        <begin position="65"/>
        <end position="74"/>
    </location>
</feature>
<feature type="region of interest" description="Disordered" evidence="1">
    <location>
        <begin position="65"/>
        <end position="87"/>
    </location>
</feature>
<dbReference type="RefSeq" id="WP_189047576.1">
    <property type="nucleotide sequence ID" value="NZ_BMJQ01000008.1"/>
</dbReference>
<organism evidence="2 3">
    <name type="scientific">Aliidongia dinghuensis</name>
    <dbReference type="NCBI Taxonomy" id="1867774"/>
    <lineage>
        <taxon>Bacteria</taxon>
        <taxon>Pseudomonadati</taxon>
        <taxon>Pseudomonadota</taxon>
        <taxon>Alphaproteobacteria</taxon>
        <taxon>Rhodospirillales</taxon>
        <taxon>Dongiaceae</taxon>
        <taxon>Aliidongia</taxon>
    </lineage>
</organism>
<name>A0A8J2YUQ1_9PROT</name>
<proteinExistence type="predicted"/>
<reference evidence="2" key="1">
    <citation type="journal article" date="2014" name="Int. J. Syst. Evol. Microbiol.">
        <title>Complete genome sequence of Corynebacterium casei LMG S-19264T (=DSM 44701T), isolated from a smear-ripened cheese.</title>
        <authorList>
            <consortium name="US DOE Joint Genome Institute (JGI-PGF)"/>
            <person name="Walter F."/>
            <person name="Albersmeier A."/>
            <person name="Kalinowski J."/>
            <person name="Ruckert C."/>
        </authorList>
    </citation>
    <scope>NUCLEOTIDE SEQUENCE</scope>
    <source>
        <strain evidence="2">CGMCC 1.15725</strain>
    </source>
</reference>
<comment type="caution">
    <text evidence="2">The sequence shown here is derived from an EMBL/GenBank/DDBJ whole genome shotgun (WGS) entry which is preliminary data.</text>
</comment>
<dbReference type="EMBL" id="BMJQ01000008">
    <property type="protein sequence ID" value="GGF23766.1"/>
    <property type="molecule type" value="Genomic_DNA"/>
</dbReference>
<feature type="compositionally biased region" description="Low complexity" evidence="1">
    <location>
        <begin position="75"/>
        <end position="84"/>
    </location>
</feature>
<reference evidence="2" key="2">
    <citation type="submission" date="2020-09" db="EMBL/GenBank/DDBJ databases">
        <authorList>
            <person name="Sun Q."/>
            <person name="Zhou Y."/>
        </authorList>
    </citation>
    <scope>NUCLEOTIDE SEQUENCE</scope>
    <source>
        <strain evidence="2">CGMCC 1.15725</strain>
    </source>
</reference>
<protein>
    <recommendedName>
        <fullName evidence="4">DUF1800 domain-containing protein</fullName>
    </recommendedName>
</protein>
<gene>
    <name evidence="2" type="ORF">GCM10011611_32340</name>
</gene>
<dbReference type="Proteomes" id="UP000646365">
    <property type="component" value="Unassembled WGS sequence"/>
</dbReference>